<sequence length="72" mass="8115">SLTGNNFFGNIPPEIFSFPFLEDLLITDVGNFNFQLPQSENLISIVSLVLRNCTITGSIPLNFTHSMRSLRR</sequence>
<dbReference type="Proteomes" id="UP000237105">
    <property type="component" value="Unassembled WGS sequence"/>
</dbReference>
<protein>
    <submittedName>
        <fullName evidence="1">LRR domain containing protein</fullName>
    </submittedName>
</protein>
<evidence type="ECO:0000313" key="1">
    <source>
        <dbReference type="EMBL" id="PON37073.1"/>
    </source>
</evidence>
<dbReference type="Gene3D" id="3.80.10.10">
    <property type="entry name" value="Ribonuclease Inhibitor"/>
    <property type="match status" value="1"/>
</dbReference>
<organism evidence="1 2">
    <name type="scientific">Parasponia andersonii</name>
    <name type="common">Sponia andersonii</name>
    <dbReference type="NCBI Taxonomy" id="3476"/>
    <lineage>
        <taxon>Eukaryota</taxon>
        <taxon>Viridiplantae</taxon>
        <taxon>Streptophyta</taxon>
        <taxon>Embryophyta</taxon>
        <taxon>Tracheophyta</taxon>
        <taxon>Spermatophyta</taxon>
        <taxon>Magnoliopsida</taxon>
        <taxon>eudicotyledons</taxon>
        <taxon>Gunneridae</taxon>
        <taxon>Pentapetalae</taxon>
        <taxon>rosids</taxon>
        <taxon>fabids</taxon>
        <taxon>Rosales</taxon>
        <taxon>Cannabaceae</taxon>
        <taxon>Parasponia</taxon>
    </lineage>
</organism>
<dbReference type="EMBL" id="JXTB01000543">
    <property type="protein sequence ID" value="PON37073.1"/>
    <property type="molecule type" value="Genomic_DNA"/>
</dbReference>
<reference evidence="2" key="1">
    <citation type="submission" date="2016-06" db="EMBL/GenBank/DDBJ databases">
        <title>Parallel loss of symbiosis genes in relatives of nitrogen-fixing non-legume Parasponia.</title>
        <authorList>
            <person name="Van Velzen R."/>
            <person name="Holmer R."/>
            <person name="Bu F."/>
            <person name="Rutten L."/>
            <person name="Van Zeijl A."/>
            <person name="Liu W."/>
            <person name="Santuari L."/>
            <person name="Cao Q."/>
            <person name="Sharma T."/>
            <person name="Shen D."/>
            <person name="Roswanjaya Y."/>
            <person name="Wardhani T."/>
            <person name="Kalhor M.S."/>
            <person name="Jansen J."/>
            <person name="Van den Hoogen J."/>
            <person name="Gungor B."/>
            <person name="Hartog M."/>
            <person name="Hontelez J."/>
            <person name="Verver J."/>
            <person name="Yang W.-C."/>
            <person name="Schijlen E."/>
            <person name="Repin R."/>
            <person name="Schilthuizen M."/>
            <person name="Schranz E."/>
            <person name="Heidstra R."/>
            <person name="Miyata K."/>
            <person name="Fedorova E."/>
            <person name="Kohlen W."/>
            <person name="Bisseling T."/>
            <person name="Smit S."/>
            <person name="Geurts R."/>
        </authorList>
    </citation>
    <scope>NUCLEOTIDE SEQUENCE [LARGE SCALE GENOMIC DNA]</scope>
    <source>
        <strain evidence="2">cv. WU1-14</strain>
    </source>
</reference>
<name>A0A2P5AKL3_PARAD</name>
<keyword evidence="2" id="KW-1185">Reference proteome</keyword>
<accession>A0A2P5AKL3</accession>
<feature type="non-terminal residue" evidence="1">
    <location>
        <position position="1"/>
    </location>
</feature>
<feature type="non-terminal residue" evidence="1">
    <location>
        <position position="72"/>
    </location>
</feature>
<gene>
    <name evidence="1" type="ORF">PanWU01x14_323120</name>
</gene>
<dbReference type="InterPro" id="IPR032675">
    <property type="entry name" value="LRR_dom_sf"/>
</dbReference>
<comment type="caution">
    <text evidence="1">The sequence shown here is derived from an EMBL/GenBank/DDBJ whole genome shotgun (WGS) entry which is preliminary data.</text>
</comment>
<proteinExistence type="predicted"/>
<dbReference type="SUPFAM" id="SSF52058">
    <property type="entry name" value="L domain-like"/>
    <property type="match status" value="1"/>
</dbReference>
<evidence type="ECO:0000313" key="2">
    <source>
        <dbReference type="Proteomes" id="UP000237105"/>
    </source>
</evidence>
<dbReference type="AlphaFoldDB" id="A0A2P5AKL3"/>